<dbReference type="Pfam" id="PF01844">
    <property type="entry name" value="HNH"/>
    <property type="match status" value="1"/>
</dbReference>
<sequence>MSRPRPSKLCTCGSVVPHGTACACQIEAKRQRDRRHDARRPNSGQRGYTGEWRKRSREWLVYHPVCVMCGEQASLVDHIQPHRGDPNLFWAWQNWQSLCSSCHNSRKQRIERAAARGQSHG</sequence>
<dbReference type="RefSeq" id="WP_303730385.1">
    <property type="nucleotide sequence ID" value="NZ_DULP01000142.1"/>
</dbReference>
<reference evidence="3 4" key="1">
    <citation type="journal article" date="2020" name="Biotechnol. Biofuels">
        <title>New insights from the biogas microbiome by comprehensive genome-resolved metagenomics of nearly 1600 species originating from multiple anaerobic digesters.</title>
        <authorList>
            <person name="Campanaro S."/>
            <person name="Treu L."/>
            <person name="Rodriguez-R L.M."/>
            <person name="Kovalovszki A."/>
            <person name="Ziels R.M."/>
            <person name="Maus I."/>
            <person name="Zhu X."/>
            <person name="Kougias P.G."/>
            <person name="Basile A."/>
            <person name="Luo G."/>
            <person name="Schluter A."/>
            <person name="Konstantinidis K.T."/>
            <person name="Angelidaki I."/>
        </authorList>
    </citation>
    <scope>NUCLEOTIDE SEQUENCE [LARGE SCALE GENOMIC DNA]</scope>
    <source>
        <strain evidence="3">AS04akNAM_125</strain>
    </source>
</reference>
<evidence type="ECO:0000313" key="4">
    <source>
        <dbReference type="Proteomes" id="UP000580830"/>
    </source>
</evidence>
<dbReference type="CDD" id="cd00085">
    <property type="entry name" value="HNHc"/>
    <property type="match status" value="1"/>
</dbReference>
<dbReference type="AlphaFoldDB" id="A0A832PNL4"/>
<keyword evidence="3" id="KW-0255">Endonuclease</keyword>
<dbReference type="Proteomes" id="UP000580830">
    <property type="component" value="Unassembled WGS sequence"/>
</dbReference>
<feature type="region of interest" description="Disordered" evidence="1">
    <location>
        <begin position="29"/>
        <end position="49"/>
    </location>
</feature>
<keyword evidence="3" id="KW-0540">Nuclease</keyword>
<dbReference type="GO" id="GO:0003676">
    <property type="term" value="F:nucleic acid binding"/>
    <property type="evidence" value="ECO:0007669"/>
    <property type="project" value="InterPro"/>
</dbReference>
<dbReference type="GO" id="GO:0008270">
    <property type="term" value="F:zinc ion binding"/>
    <property type="evidence" value="ECO:0007669"/>
    <property type="project" value="InterPro"/>
</dbReference>
<dbReference type="GO" id="GO:0004519">
    <property type="term" value="F:endonuclease activity"/>
    <property type="evidence" value="ECO:0007669"/>
    <property type="project" value="UniProtKB-KW"/>
</dbReference>
<keyword evidence="3" id="KW-0378">Hydrolase</keyword>
<dbReference type="InterPro" id="IPR003615">
    <property type="entry name" value="HNH_nuc"/>
</dbReference>
<comment type="caution">
    <text evidence="3">The sequence shown here is derived from an EMBL/GenBank/DDBJ whole genome shotgun (WGS) entry which is preliminary data.</text>
</comment>
<dbReference type="SMART" id="SM00507">
    <property type="entry name" value="HNHc"/>
    <property type="match status" value="1"/>
</dbReference>
<protein>
    <submittedName>
        <fullName evidence="3">HNH endonuclease</fullName>
    </submittedName>
</protein>
<evidence type="ECO:0000313" key="3">
    <source>
        <dbReference type="EMBL" id="HHW34341.1"/>
    </source>
</evidence>
<proteinExistence type="predicted"/>
<evidence type="ECO:0000259" key="2">
    <source>
        <dbReference type="SMART" id="SM00507"/>
    </source>
</evidence>
<name>A0A832PNL4_9RHOB</name>
<dbReference type="Gene3D" id="1.10.30.50">
    <property type="match status" value="1"/>
</dbReference>
<dbReference type="PROSITE" id="PS51257">
    <property type="entry name" value="PROKAR_LIPOPROTEIN"/>
    <property type="match status" value="1"/>
</dbReference>
<evidence type="ECO:0000256" key="1">
    <source>
        <dbReference type="SAM" id="MobiDB-lite"/>
    </source>
</evidence>
<organism evidence="3 4">
    <name type="scientific">Paracoccus solventivorans</name>
    <dbReference type="NCBI Taxonomy" id="53463"/>
    <lineage>
        <taxon>Bacteria</taxon>
        <taxon>Pseudomonadati</taxon>
        <taxon>Pseudomonadota</taxon>
        <taxon>Alphaproteobacteria</taxon>
        <taxon>Rhodobacterales</taxon>
        <taxon>Paracoccaceae</taxon>
        <taxon>Paracoccus</taxon>
    </lineage>
</organism>
<dbReference type="InterPro" id="IPR002711">
    <property type="entry name" value="HNH"/>
</dbReference>
<accession>A0A832PNL4</accession>
<dbReference type="EMBL" id="DULP01000142">
    <property type="protein sequence ID" value="HHW34341.1"/>
    <property type="molecule type" value="Genomic_DNA"/>
</dbReference>
<feature type="domain" description="HNH nuclease" evidence="2">
    <location>
        <begin position="55"/>
        <end position="104"/>
    </location>
</feature>
<feature type="compositionally biased region" description="Basic and acidic residues" evidence="1">
    <location>
        <begin position="29"/>
        <end position="40"/>
    </location>
</feature>
<gene>
    <name evidence="3" type="ORF">GXX24_09425</name>
</gene>